<proteinExistence type="predicted"/>
<organism evidence="2 3">
    <name type="scientific">Glutinoglossum americanum</name>
    <dbReference type="NCBI Taxonomy" id="1670608"/>
    <lineage>
        <taxon>Eukaryota</taxon>
        <taxon>Fungi</taxon>
        <taxon>Dikarya</taxon>
        <taxon>Ascomycota</taxon>
        <taxon>Pezizomycotina</taxon>
        <taxon>Geoglossomycetes</taxon>
        <taxon>Geoglossales</taxon>
        <taxon>Geoglossaceae</taxon>
        <taxon>Glutinoglossum</taxon>
    </lineage>
</organism>
<feature type="region of interest" description="Disordered" evidence="1">
    <location>
        <begin position="65"/>
        <end position="86"/>
    </location>
</feature>
<evidence type="ECO:0000256" key="1">
    <source>
        <dbReference type="SAM" id="MobiDB-lite"/>
    </source>
</evidence>
<accession>A0A9P8IE05</accession>
<feature type="compositionally biased region" description="Basic and acidic residues" evidence="1">
    <location>
        <begin position="214"/>
        <end position="230"/>
    </location>
</feature>
<protein>
    <submittedName>
        <fullName evidence="2">Uncharacterized protein</fullName>
    </submittedName>
</protein>
<keyword evidence="3" id="KW-1185">Reference proteome</keyword>
<evidence type="ECO:0000313" key="3">
    <source>
        <dbReference type="Proteomes" id="UP000698800"/>
    </source>
</evidence>
<feature type="region of interest" description="Disordered" evidence="1">
    <location>
        <begin position="213"/>
        <end position="266"/>
    </location>
</feature>
<feature type="compositionally biased region" description="Acidic residues" evidence="1">
    <location>
        <begin position="236"/>
        <end position="251"/>
    </location>
</feature>
<evidence type="ECO:0000313" key="2">
    <source>
        <dbReference type="EMBL" id="KAH0547747.1"/>
    </source>
</evidence>
<name>A0A9P8IE05_9PEZI</name>
<dbReference type="EMBL" id="JAGHQL010000001">
    <property type="protein sequence ID" value="KAH0547747.1"/>
    <property type="molecule type" value="Genomic_DNA"/>
</dbReference>
<dbReference type="Proteomes" id="UP000698800">
    <property type="component" value="Unassembled WGS sequence"/>
</dbReference>
<dbReference type="AlphaFoldDB" id="A0A9P8IE05"/>
<dbReference type="OrthoDB" id="3886346at2759"/>
<reference evidence="2" key="1">
    <citation type="submission" date="2021-03" db="EMBL/GenBank/DDBJ databases">
        <title>Comparative genomics and phylogenomic investigation of the class Geoglossomycetes provide insights into ecological specialization and systematics.</title>
        <authorList>
            <person name="Melie T."/>
            <person name="Pirro S."/>
            <person name="Miller A.N."/>
            <person name="Quandt A."/>
        </authorList>
    </citation>
    <scope>NUCLEOTIDE SEQUENCE</scope>
    <source>
        <strain evidence="2">GBOQ0MN5Z8</strain>
    </source>
</reference>
<gene>
    <name evidence="2" type="ORF">FGG08_000004</name>
</gene>
<sequence length="266" mass="30126">MNTGSSSFSYLTENIPDWTSRLDDLSARILSRQVELSQLASSNAESKSASADRNVLKDVEQLKKLHNDQQRRRKRKTASISSAASGSQRYRTRSMVIVYYDSSVQETFETLVRGIGTARNNIRKAKMSARMKNWSALAGGEEDGDLRSRFMIPRTSRSTGGEKTVYDTVDATLETAQSQCETGAHQFLRDGDCRKEIDVAKKKLEEVRVIAVEELDKAKEEERKTEESETPRQPSPDDEGIEVEDDGDDNSEYQLPLDWRQRYARA</sequence>
<comment type="caution">
    <text evidence="2">The sequence shown here is derived from an EMBL/GenBank/DDBJ whole genome shotgun (WGS) entry which is preliminary data.</text>
</comment>